<keyword evidence="1" id="KW-0472">Membrane</keyword>
<keyword evidence="1" id="KW-0812">Transmembrane</keyword>
<dbReference type="EMBL" id="GBRH01258578">
    <property type="protein sequence ID" value="JAD39317.1"/>
    <property type="molecule type" value="Transcribed_RNA"/>
</dbReference>
<name>A0A0A8ZX00_ARUDO</name>
<sequence>MLLVEIRRVEKRFLVQKMQRHQSTKWGSRISFWGNCSSIVSLVGTVIASCLNL</sequence>
<proteinExistence type="predicted"/>
<reference evidence="2" key="2">
    <citation type="journal article" date="2015" name="Data Brief">
        <title>Shoot transcriptome of the giant reed, Arundo donax.</title>
        <authorList>
            <person name="Barrero R.A."/>
            <person name="Guerrero F.D."/>
            <person name="Moolhuijzen P."/>
            <person name="Goolsby J.A."/>
            <person name="Tidwell J."/>
            <person name="Bellgard S.E."/>
            <person name="Bellgard M.I."/>
        </authorList>
    </citation>
    <scope>NUCLEOTIDE SEQUENCE</scope>
    <source>
        <tissue evidence="2">Shoot tissue taken approximately 20 cm above the soil surface</tissue>
    </source>
</reference>
<feature type="transmembrane region" description="Helical" evidence="1">
    <location>
        <begin position="30"/>
        <end position="51"/>
    </location>
</feature>
<accession>A0A0A8ZX00</accession>
<dbReference type="AlphaFoldDB" id="A0A0A8ZX00"/>
<keyword evidence="1" id="KW-1133">Transmembrane helix</keyword>
<protein>
    <submittedName>
        <fullName evidence="2">Uncharacterized protein</fullName>
    </submittedName>
</protein>
<reference evidence="2" key="1">
    <citation type="submission" date="2014-09" db="EMBL/GenBank/DDBJ databases">
        <authorList>
            <person name="Magalhaes I.L.F."/>
            <person name="Oliveira U."/>
            <person name="Santos F.R."/>
            <person name="Vidigal T.H.D.A."/>
            <person name="Brescovit A.D."/>
            <person name="Santos A.J."/>
        </authorList>
    </citation>
    <scope>NUCLEOTIDE SEQUENCE</scope>
    <source>
        <tissue evidence="2">Shoot tissue taken approximately 20 cm above the soil surface</tissue>
    </source>
</reference>
<evidence type="ECO:0000256" key="1">
    <source>
        <dbReference type="SAM" id="Phobius"/>
    </source>
</evidence>
<organism evidence="2">
    <name type="scientific">Arundo donax</name>
    <name type="common">Giant reed</name>
    <name type="synonym">Donax arundinaceus</name>
    <dbReference type="NCBI Taxonomy" id="35708"/>
    <lineage>
        <taxon>Eukaryota</taxon>
        <taxon>Viridiplantae</taxon>
        <taxon>Streptophyta</taxon>
        <taxon>Embryophyta</taxon>
        <taxon>Tracheophyta</taxon>
        <taxon>Spermatophyta</taxon>
        <taxon>Magnoliopsida</taxon>
        <taxon>Liliopsida</taxon>
        <taxon>Poales</taxon>
        <taxon>Poaceae</taxon>
        <taxon>PACMAD clade</taxon>
        <taxon>Arundinoideae</taxon>
        <taxon>Arundineae</taxon>
        <taxon>Arundo</taxon>
    </lineage>
</organism>
<evidence type="ECO:0000313" key="2">
    <source>
        <dbReference type="EMBL" id="JAD39317.1"/>
    </source>
</evidence>